<sequence>MPETVSQNEISTKGEPPTEGQSESGPEHTNKNCLVEDKPTGEAKTKPGKKVRFKEDQPKMDLEDKKPRKEHNHKDSAPTSYRFSLWDGEIIKEMNNCLIKAKADLKRVQTRVKELEDKKKALLQEEGDLQAEIAMLRKSIKKKRSLALFVDMP</sequence>
<keyword evidence="4" id="KW-1185">Reference proteome</keyword>
<feature type="coiled-coil region" evidence="1">
    <location>
        <begin position="98"/>
        <end position="132"/>
    </location>
</feature>
<evidence type="ECO:0000256" key="1">
    <source>
        <dbReference type="SAM" id="Coils"/>
    </source>
</evidence>
<feature type="compositionally biased region" description="Basic and acidic residues" evidence="2">
    <location>
        <begin position="53"/>
        <end position="76"/>
    </location>
</feature>
<feature type="region of interest" description="Disordered" evidence="2">
    <location>
        <begin position="1"/>
        <end position="80"/>
    </location>
</feature>
<protein>
    <submittedName>
        <fullName evidence="3">Uncharacterized protein</fullName>
    </submittedName>
</protein>
<feature type="compositionally biased region" description="Polar residues" evidence="2">
    <location>
        <begin position="1"/>
        <end position="11"/>
    </location>
</feature>
<name>A0A2K0UBS1_GIBNY</name>
<dbReference type="Proteomes" id="UP000236664">
    <property type="component" value="Unassembled WGS sequence"/>
</dbReference>
<evidence type="ECO:0000313" key="3">
    <source>
        <dbReference type="EMBL" id="PNP55217.1"/>
    </source>
</evidence>
<dbReference type="OrthoDB" id="5101606at2759"/>
<evidence type="ECO:0000256" key="2">
    <source>
        <dbReference type="SAM" id="MobiDB-lite"/>
    </source>
</evidence>
<reference evidence="3 4" key="1">
    <citation type="submission" date="2017-06" db="EMBL/GenBank/DDBJ databases">
        <title>Genome of Fusarium nygamai isolate CS10214.</title>
        <authorList>
            <person name="Gardiner D.M."/>
            <person name="Obanor F."/>
            <person name="Kazan K."/>
        </authorList>
    </citation>
    <scope>NUCLEOTIDE SEQUENCE [LARGE SCALE GENOMIC DNA]</scope>
    <source>
        <strain evidence="3 4">CS10214</strain>
    </source>
</reference>
<dbReference type="AlphaFoldDB" id="A0A2K0UBS1"/>
<organism evidence="3 4">
    <name type="scientific">Gibberella nygamai</name>
    <name type="common">Bean root rot disease fungus</name>
    <name type="synonym">Fusarium nygamai</name>
    <dbReference type="NCBI Taxonomy" id="42673"/>
    <lineage>
        <taxon>Eukaryota</taxon>
        <taxon>Fungi</taxon>
        <taxon>Dikarya</taxon>
        <taxon>Ascomycota</taxon>
        <taxon>Pezizomycotina</taxon>
        <taxon>Sordariomycetes</taxon>
        <taxon>Hypocreomycetidae</taxon>
        <taxon>Hypocreales</taxon>
        <taxon>Nectriaceae</taxon>
        <taxon>Fusarium</taxon>
        <taxon>Fusarium fujikuroi species complex</taxon>
    </lineage>
</organism>
<evidence type="ECO:0000313" key="4">
    <source>
        <dbReference type="Proteomes" id="UP000236664"/>
    </source>
</evidence>
<comment type="caution">
    <text evidence="3">The sequence shown here is derived from an EMBL/GenBank/DDBJ whole genome shotgun (WGS) entry which is preliminary data.</text>
</comment>
<proteinExistence type="predicted"/>
<accession>A0A2K0UBS1</accession>
<feature type="compositionally biased region" description="Basic and acidic residues" evidence="2">
    <location>
        <begin position="25"/>
        <end position="45"/>
    </location>
</feature>
<gene>
    <name evidence="3" type="ORF">FNYG_15544</name>
</gene>
<keyword evidence="1" id="KW-0175">Coiled coil</keyword>
<dbReference type="EMBL" id="MTQA01000598">
    <property type="protein sequence ID" value="PNP55217.1"/>
    <property type="molecule type" value="Genomic_DNA"/>
</dbReference>